<dbReference type="AlphaFoldDB" id="A0AAN8X0X1"/>
<dbReference type="Proteomes" id="UP001381693">
    <property type="component" value="Unassembled WGS sequence"/>
</dbReference>
<feature type="region of interest" description="Disordered" evidence="1">
    <location>
        <begin position="109"/>
        <end position="141"/>
    </location>
</feature>
<keyword evidence="3" id="KW-1185">Reference proteome</keyword>
<accession>A0AAN8X0X1</accession>
<name>A0AAN8X0X1_HALRR</name>
<feature type="compositionally biased region" description="Polar residues" evidence="1">
    <location>
        <begin position="240"/>
        <end position="251"/>
    </location>
</feature>
<comment type="caution">
    <text evidence="2">The sequence shown here is derived from an EMBL/GenBank/DDBJ whole genome shotgun (WGS) entry which is preliminary data.</text>
</comment>
<feature type="compositionally biased region" description="Low complexity" evidence="1">
    <location>
        <begin position="175"/>
        <end position="201"/>
    </location>
</feature>
<evidence type="ECO:0000313" key="2">
    <source>
        <dbReference type="EMBL" id="KAK7075945.1"/>
    </source>
</evidence>
<feature type="compositionally biased region" description="Polar residues" evidence="1">
    <location>
        <begin position="21"/>
        <end position="31"/>
    </location>
</feature>
<reference evidence="2 3" key="1">
    <citation type="submission" date="2023-11" db="EMBL/GenBank/DDBJ databases">
        <title>Halocaridina rubra genome assembly.</title>
        <authorList>
            <person name="Smith C."/>
        </authorList>
    </citation>
    <scope>NUCLEOTIDE SEQUENCE [LARGE SCALE GENOMIC DNA]</scope>
    <source>
        <strain evidence="2">EP-1</strain>
        <tissue evidence="2">Whole</tissue>
    </source>
</reference>
<feature type="compositionally biased region" description="Polar residues" evidence="1">
    <location>
        <begin position="291"/>
        <end position="303"/>
    </location>
</feature>
<feature type="compositionally biased region" description="Polar residues" evidence="1">
    <location>
        <begin position="41"/>
        <end position="51"/>
    </location>
</feature>
<feature type="compositionally biased region" description="Polar residues" evidence="1">
    <location>
        <begin position="114"/>
        <end position="129"/>
    </location>
</feature>
<feature type="compositionally biased region" description="Basic and acidic residues" evidence="1">
    <location>
        <begin position="267"/>
        <end position="279"/>
    </location>
</feature>
<evidence type="ECO:0000256" key="1">
    <source>
        <dbReference type="SAM" id="MobiDB-lite"/>
    </source>
</evidence>
<dbReference type="EMBL" id="JAXCGZ010009967">
    <property type="protein sequence ID" value="KAK7075945.1"/>
    <property type="molecule type" value="Genomic_DNA"/>
</dbReference>
<proteinExistence type="predicted"/>
<protein>
    <submittedName>
        <fullName evidence="2">Uncharacterized protein</fullName>
    </submittedName>
</protein>
<evidence type="ECO:0000313" key="3">
    <source>
        <dbReference type="Proteomes" id="UP001381693"/>
    </source>
</evidence>
<feature type="compositionally biased region" description="Polar residues" evidence="1">
    <location>
        <begin position="73"/>
        <end position="85"/>
    </location>
</feature>
<sequence length="303" mass="31329">MRNVGSVKKYRDDSDAALPTKMSQIVTNSIPHTKLDPLSPLNHQMQGNGRQMTPLGNPMAPEGMNGVEMPPIENNNNHTADSNYSNGIQASTISVLSAQGSRRYLKNPLANGSFPVNSGNTPPTPSETASGLGFQGGASDAASLNGTVRSYSTTASTASLSGTPEPPSHSSRSFSGTLKSSLRGSGRGSLSGASGSAKSKSISPNGSARALGGIPSNKVGPAPPTPANTPYPDGPPSPENQPGSSRSNHSGKVSWPHGSIPKRVKKLSWEDELSNKTELDPEVSVTPMPPTSGSDTPNLTVYF</sequence>
<organism evidence="2 3">
    <name type="scientific">Halocaridina rubra</name>
    <name type="common">Hawaiian red shrimp</name>
    <dbReference type="NCBI Taxonomy" id="373956"/>
    <lineage>
        <taxon>Eukaryota</taxon>
        <taxon>Metazoa</taxon>
        <taxon>Ecdysozoa</taxon>
        <taxon>Arthropoda</taxon>
        <taxon>Crustacea</taxon>
        <taxon>Multicrustacea</taxon>
        <taxon>Malacostraca</taxon>
        <taxon>Eumalacostraca</taxon>
        <taxon>Eucarida</taxon>
        <taxon>Decapoda</taxon>
        <taxon>Pleocyemata</taxon>
        <taxon>Caridea</taxon>
        <taxon>Atyoidea</taxon>
        <taxon>Atyidae</taxon>
        <taxon>Halocaridina</taxon>
    </lineage>
</organism>
<feature type="region of interest" description="Disordered" evidence="1">
    <location>
        <begin position="155"/>
        <end position="303"/>
    </location>
</feature>
<gene>
    <name evidence="2" type="ORF">SK128_012698</name>
</gene>
<feature type="compositionally biased region" description="Pro residues" evidence="1">
    <location>
        <begin position="221"/>
        <end position="239"/>
    </location>
</feature>
<feature type="region of interest" description="Disordered" evidence="1">
    <location>
        <begin position="1"/>
        <end position="85"/>
    </location>
</feature>